<dbReference type="Proteomes" id="UP001432099">
    <property type="component" value="Chromosome"/>
</dbReference>
<organism evidence="2 3">
    <name type="scientific">Turicibacter faecis</name>
    <dbReference type="NCBI Taxonomy" id="2963365"/>
    <lineage>
        <taxon>Bacteria</taxon>
        <taxon>Bacillati</taxon>
        <taxon>Bacillota</taxon>
        <taxon>Erysipelotrichia</taxon>
        <taxon>Erysipelotrichales</taxon>
        <taxon>Turicibacteraceae</taxon>
        <taxon>Turicibacter</taxon>
    </lineage>
</organism>
<name>A0ABN6Z9Q7_9FIRM</name>
<evidence type="ECO:0008006" key="4">
    <source>
        <dbReference type="Google" id="ProtNLM"/>
    </source>
</evidence>
<dbReference type="RefSeq" id="WP_338617811.1">
    <property type="nucleotide sequence ID" value="NZ_AP028127.1"/>
</dbReference>
<accession>A0ABN6Z9Q7</accession>
<dbReference type="EMBL" id="AP028127">
    <property type="protein sequence ID" value="BEH90291.1"/>
    <property type="molecule type" value="Genomic_DNA"/>
</dbReference>
<keyword evidence="3" id="KW-1185">Reference proteome</keyword>
<gene>
    <name evidence="2" type="ORF">T23_03930</name>
</gene>
<evidence type="ECO:0000313" key="2">
    <source>
        <dbReference type="EMBL" id="BEH90291.1"/>
    </source>
</evidence>
<keyword evidence="1" id="KW-0812">Transmembrane</keyword>
<reference evidence="2" key="1">
    <citation type="journal article" date="2024" name="Int. J. Syst. Evol. Microbiol.">
        <title>Turicibacter faecis sp. nov., isolated from faeces of heart failure mouse model.</title>
        <authorList>
            <person name="Imamura Y."/>
            <person name="Motooka D."/>
            <person name="Nakajima Y."/>
            <person name="Ito S."/>
            <person name="Kitakaze M."/>
            <person name="Iida T."/>
            <person name="Nakamura S."/>
        </authorList>
    </citation>
    <scope>NUCLEOTIDE SEQUENCE</scope>
    <source>
        <strain evidence="2">TC023</strain>
    </source>
</reference>
<keyword evidence="1" id="KW-0472">Membrane</keyword>
<sequence>MYNIKEYLTGNNKISRVKIVNDIKSRKLTRRDLEKLVREYEVQSAFIGKVYNNKLDKRRWNQDYLDQLTHRAIAESFNQDFLFYLDDVAEYVSLKKRNHQTFYICCGIAAVGLFLYVTYLK</sequence>
<evidence type="ECO:0000313" key="3">
    <source>
        <dbReference type="Proteomes" id="UP001432099"/>
    </source>
</evidence>
<proteinExistence type="predicted"/>
<evidence type="ECO:0000256" key="1">
    <source>
        <dbReference type="SAM" id="Phobius"/>
    </source>
</evidence>
<feature type="transmembrane region" description="Helical" evidence="1">
    <location>
        <begin position="101"/>
        <end position="119"/>
    </location>
</feature>
<protein>
    <recommendedName>
        <fullName evidence="4">XRE family transcriptional regulator</fullName>
    </recommendedName>
</protein>
<keyword evidence="1" id="KW-1133">Transmembrane helix</keyword>